<name>A0A1S2XSR2_CICAR</name>
<dbReference type="GO" id="GO:0003677">
    <property type="term" value="F:DNA binding"/>
    <property type="evidence" value="ECO:0007669"/>
    <property type="project" value="UniProtKB-KW"/>
</dbReference>
<dbReference type="PROSITE" id="PS51005">
    <property type="entry name" value="NAC"/>
    <property type="match status" value="1"/>
</dbReference>
<keyword evidence="8" id="KW-1185">Reference proteome</keyword>
<keyword evidence="4" id="KW-0804">Transcription</keyword>
<reference evidence="8" key="1">
    <citation type="journal article" date="2013" name="Nat. Biotechnol.">
        <title>Draft genome sequence of chickpea (Cicer arietinum) provides a resource for trait improvement.</title>
        <authorList>
            <person name="Varshney R.K."/>
            <person name="Song C."/>
            <person name="Saxena R.K."/>
            <person name="Azam S."/>
            <person name="Yu S."/>
            <person name="Sharpe A.G."/>
            <person name="Cannon S."/>
            <person name="Baek J."/>
            <person name="Rosen B.D."/>
            <person name="Tar'an B."/>
            <person name="Millan T."/>
            <person name="Zhang X."/>
            <person name="Ramsay L.D."/>
            <person name="Iwata A."/>
            <person name="Wang Y."/>
            <person name="Nelson W."/>
            <person name="Farmer A.D."/>
            <person name="Gaur P.M."/>
            <person name="Soderlund C."/>
            <person name="Penmetsa R.V."/>
            <person name="Xu C."/>
            <person name="Bharti A.K."/>
            <person name="He W."/>
            <person name="Winter P."/>
            <person name="Zhao S."/>
            <person name="Hane J.K."/>
            <person name="Carrasquilla-Garcia N."/>
            <person name="Condie J.A."/>
            <person name="Upadhyaya H.D."/>
            <person name="Luo M.C."/>
            <person name="Thudi M."/>
            <person name="Gowda C.L."/>
            <person name="Singh N.P."/>
            <person name="Lichtenzveig J."/>
            <person name="Gali K.K."/>
            <person name="Rubio J."/>
            <person name="Nadarajan N."/>
            <person name="Dolezel J."/>
            <person name="Bansal K.C."/>
            <person name="Xu X."/>
            <person name="Edwards D."/>
            <person name="Zhang G."/>
            <person name="Kahl G."/>
            <person name="Gil J."/>
            <person name="Singh K.B."/>
            <person name="Datta S.K."/>
            <person name="Jackson S.A."/>
            <person name="Wang J."/>
            <person name="Cook D.R."/>
        </authorList>
    </citation>
    <scope>NUCLEOTIDE SEQUENCE [LARGE SCALE GENOMIC DNA]</scope>
    <source>
        <strain evidence="8">cv. CDC Frontier</strain>
    </source>
</reference>
<evidence type="ECO:0000256" key="4">
    <source>
        <dbReference type="ARBA" id="ARBA00023163"/>
    </source>
</evidence>
<dbReference type="RefSeq" id="XP_004493961.2">
    <property type="nucleotide sequence ID" value="XM_004493904.3"/>
</dbReference>
<dbReference type="GO" id="GO:0006355">
    <property type="term" value="P:regulation of DNA-templated transcription"/>
    <property type="evidence" value="ECO:0007669"/>
    <property type="project" value="InterPro"/>
</dbReference>
<evidence type="ECO:0000256" key="6">
    <source>
        <dbReference type="SAM" id="MobiDB-lite"/>
    </source>
</evidence>
<dbReference type="AlphaFoldDB" id="A0A1S2XSR2"/>
<evidence type="ECO:0000256" key="3">
    <source>
        <dbReference type="ARBA" id="ARBA00023125"/>
    </source>
</evidence>
<feature type="region of interest" description="Disordered" evidence="6">
    <location>
        <begin position="204"/>
        <end position="234"/>
    </location>
</feature>
<dbReference type="Pfam" id="PF02365">
    <property type="entry name" value="NAM"/>
    <property type="match status" value="1"/>
</dbReference>
<dbReference type="GO" id="GO:0005634">
    <property type="term" value="C:nucleus"/>
    <property type="evidence" value="ECO:0007669"/>
    <property type="project" value="UniProtKB-SubCell"/>
</dbReference>
<accession>A0A1S2XSR2</accession>
<dbReference type="FunFam" id="2.170.150.80:FF:000008">
    <property type="entry name" value="NAC domain-containing protein 72-like"/>
    <property type="match status" value="1"/>
</dbReference>
<keyword evidence="5" id="KW-0539">Nucleus</keyword>
<comment type="subcellular location">
    <subcellularLocation>
        <location evidence="1">Nucleus</location>
    </subcellularLocation>
</comment>
<feature type="domain" description="NAC" evidence="7">
    <location>
        <begin position="47"/>
        <end position="201"/>
    </location>
</feature>
<dbReference type="eggNOG" id="ENOG502QV9E">
    <property type="taxonomic scope" value="Eukaryota"/>
</dbReference>
<evidence type="ECO:0000256" key="1">
    <source>
        <dbReference type="ARBA" id="ARBA00004123"/>
    </source>
</evidence>
<protein>
    <submittedName>
        <fullName evidence="9">NAC transcription factor 32</fullName>
    </submittedName>
</protein>
<evidence type="ECO:0000256" key="2">
    <source>
        <dbReference type="ARBA" id="ARBA00023015"/>
    </source>
</evidence>
<feature type="compositionally biased region" description="Polar residues" evidence="6">
    <location>
        <begin position="214"/>
        <end position="232"/>
    </location>
</feature>
<dbReference type="STRING" id="3827.A0A1S2XSR2"/>
<evidence type="ECO:0000259" key="7">
    <source>
        <dbReference type="PROSITE" id="PS51005"/>
    </source>
</evidence>
<dbReference type="Gene3D" id="2.170.150.80">
    <property type="entry name" value="NAC domain"/>
    <property type="match status" value="1"/>
</dbReference>
<dbReference type="SUPFAM" id="SSF101941">
    <property type="entry name" value="NAC domain"/>
    <property type="match status" value="1"/>
</dbReference>
<dbReference type="KEGG" id="cam:101491216"/>
<dbReference type="PaxDb" id="3827-XP_004493961.1"/>
<reference evidence="9" key="2">
    <citation type="submission" date="2025-08" db="UniProtKB">
        <authorList>
            <consortium name="RefSeq"/>
        </authorList>
    </citation>
    <scope>IDENTIFICATION</scope>
    <source>
        <tissue evidence="9">Etiolated seedlings</tissue>
    </source>
</reference>
<gene>
    <name evidence="9" type="primary">NAC27</name>
</gene>
<dbReference type="GeneID" id="101491216"/>
<dbReference type="PANTHER" id="PTHR31744">
    <property type="entry name" value="PROTEIN CUP-SHAPED COTYLEDON 2-RELATED"/>
    <property type="match status" value="1"/>
</dbReference>
<evidence type="ECO:0000256" key="5">
    <source>
        <dbReference type="ARBA" id="ARBA00023242"/>
    </source>
</evidence>
<dbReference type="OrthoDB" id="1921961at2759"/>
<evidence type="ECO:0000313" key="9">
    <source>
        <dbReference type="RefSeq" id="XP_004493961.2"/>
    </source>
</evidence>
<dbReference type="InterPro" id="IPR036093">
    <property type="entry name" value="NAC_dom_sf"/>
</dbReference>
<keyword evidence="2" id="KW-0805">Transcription regulation</keyword>
<evidence type="ECO:0000313" key="8">
    <source>
        <dbReference type="Proteomes" id="UP000087171"/>
    </source>
</evidence>
<organism evidence="8 9">
    <name type="scientific">Cicer arietinum</name>
    <name type="common">Chickpea</name>
    <name type="synonym">Garbanzo</name>
    <dbReference type="NCBI Taxonomy" id="3827"/>
    <lineage>
        <taxon>Eukaryota</taxon>
        <taxon>Viridiplantae</taxon>
        <taxon>Streptophyta</taxon>
        <taxon>Embryophyta</taxon>
        <taxon>Tracheophyta</taxon>
        <taxon>Spermatophyta</taxon>
        <taxon>Magnoliopsida</taxon>
        <taxon>eudicotyledons</taxon>
        <taxon>Gunneridae</taxon>
        <taxon>Pentapetalae</taxon>
        <taxon>rosids</taxon>
        <taxon>fabids</taxon>
        <taxon>Fabales</taxon>
        <taxon>Fabaceae</taxon>
        <taxon>Papilionoideae</taxon>
        <taxon>50 kb inversion clade</taxon>
        <taxon>NPAAA clade</taxon>
        <taxon>Hologalegina</taxon>
        <taxon>IRL clade</taxon>
        <taxon>Cicereae</taxon>
        <taxon>Cicer</taxon>
    </lineage>
</organism>
<dbReference type="InterPro" id="IPR003441">
    <property type="entry name" value="NAC-dom"/>
</dbReference>
<proteinExistence type="predicted"/>
<sequence length="365" mass="41943">MHSDCKYTTILIDNIGNSSLHFLVSYVDFNNTFIFMDKKNHHSEIQLPPGFRFHPSDEELIVHYLRNKVTSSPLPASFIAEIDLYKYNPWELPSKALFGDEEWYFFTPRDRKYPKGLRPNRAAGAGYWKATGTDKPIFTSYGLKSIGVKKSLVFYKGRPLKGSKTEWIMHEYRLHDSIISNSNHSGSMRLDEWVLCRVRQKTGSPRSSCEDSNELSFETSSHFQQMNDNSSPEPVKNYVQKQNEYPMLPYILASKSVLPNSIGMSSNNEKSHASLYENNLNIIGAQFLSSAAEGLFNPQKRKAVEENIEMDFYAVLNKNLSREVDDVNQRLEIDLSKGYNSYNFDQWTSIIQPQELNSLAFTGYT</sequence>
<dbReference type="PANTHER" id="PTHR31744:SF233">
    <property type="entry name" value="NAC DOMAIN-CONTAINING PROTEIN 72-LIKE"/>
    <property type="match status" value="1"/>
</dbReference>
<dbReference type="Proteomes" id="UP000087171">
    <property type="component" value="Chromosome Ca3"/>
</dbReference>
<keyword evidence="3" id="KW-0238">DNA-binding</keyword>